<accession>A0A1G7WWB3</accession>
<reference evidence="3" key="1">
    <citation type="submission" date="2016-10" db="EMBL/GenBank/DDBJ databases">
        <authorList>
            <person name="Varghese N."/>
            <person name="Submissions S."/>
        </authorList>
    </citation>
    <scope>NUCLEOTIDE SEQUENCE [LARGE SCALE GENOMIC DNA]</scope>
    <source>
        <strain evidence="3">BP1-148</strain>
    </source>
</reference>
<dbReference type="AlphaFoldDB" id="A0A1G7WWB3"/>
<sequence>MNTQKLKWSKGIWIIPMLMVLVLAFAGCTDDESTENEQYTVGTIEVAANSRSEGYSLDGLPVSYYQVRENKSGEWTLSQIDGFDSLYAENTAYELKVKILKNSSQTDIPSRIYVFLNIVGITSEQK</sequence>
<dbReference type="RefSeq" id="WP_143010127.1">
    <property type="nucleotide sequence ID" value="NZ_CP091791.1"/>
</dbReference>
<proteinExistence type="predicted"/>
<keyword evidence="1" id="KW-0732">Signal</keyword>
<evidence type="ECO:0000313" key="3">
    <source>
        <dbReference type="Proteomes" id="UP000198779"/>
    </source>
</evidence>
<organism evidence="2 3">
    <name type="scientific">Prevotella communis</name>
    <dbReference type="NCBI Taxonomy" id="2913614"/>
    <lineage>
        <taxon>Bacteria</taxon>
        <taxon>Pseudomonadati</taxon>
        <taxon>Bacteroidota</taxon>
        <taxon>Bacteroidia</taxon>
        <taxon>Bacteroidales</taxon>
        <taxon>Prevotellaceae</taxon>
        <taxon>Prevotella</taxon>
    </lineage>
</organism>
<dbReference type="PROSITE" id="PS51257">
    <property type="entry name" value="PROKAR_LIPOPROTEIN"/>
    <property type="match status" value="1"/>
</dbReference>
<dbReference type="STRING" id="645274.SAMN04487901_10916"/>
<dbReference type="Proteomes" id="UP000198779">
    <property type="component" value="Unassembled WGS sequence"/>
</dbReference>
<dbReference type="EMBL" id="FNCQ01000009">
    <property type="protein sequence ID" value="SDG76169.1"/>
    <property type="molecule type" value="Genomic_DNA"/>
</dbReference>
<evidence type="ECO:0000313" key="2">
    <source>
        <dbReference type="EMBL" id="SDG76169.1"/>
    </source>
</evidence>
<feature type="chain" id="PRO_5011718458" evidence="1">
    <location>
        <begin position="27"/>
        <end position="126"/>
    </location>
</feature>
<feature type="signal peptide" evidence="1">
    <location>
        <begin position="1"/>
        <end position="26"/>
    </location>
</feature>
<protein>
    <submittedName>
        <fullName evidence="2">Uncharacterized protein</fullName>
    </submittedName>
</protein>
<name>A0A1G7WWB3_9BACT</name>
<keyword evidence="3" id="KW-1185">Reference proteome</keyword>
<gene>
    <name evidence="2" type="ORF">SAMN04487901_10916</name>
</gene>
<evidence type="ECO:0000256" key="1">
    <source>
        <dbReference type="SAM" id="SignalP"/>
    </source>
</evidence>